<dbReference type="InterPro" id="IPR050088">
    <property type="entry name" value="IspD/TarI_cytidylyltransf_bact"/>
</dbReference>
<comment type="function">
    <text evidence="3">Catalyzes the formation of 4-diphosphocytidyl-2-C-methyl-D-erythritol from CTP and 2-C-methyl-D-erythritol 4-phosphate (MEP).</text>
</comment>
<evidence type="ECO:0000256" key="3">
    <source>
        <dbReference type="HAMAP-Rule" id="MF_00108"/>
    </source>
</evidence>
<protein>
    <recommendedName>
        <fullName evidence="3">2-C-methyl-D-erythritol 4-phosphate cytidylyltransferase</fullName>
        <ecNumber evidence="3">2.7.7.60</ecNumber>
    </recommendedName>
    <alternativeName>
        <fullName evidence="3">4-diphosphocytidyl-2C-methyl-D-erythritol synthase</fullName>
    </alternativeName>
    <alternativeName>
        <fullName evidence="3">MEP cytidylyltransferase</fullName>
        <shortName evidence="3">MCT</shortName>
    </alternativeName>
</protein>
<gene>
    <name evidence="3" type="primary">ispD</name>
    <name evidence="4" type="ORF">DC082_05765</name>
</gene>
<dbReference type="SUPFAM" id="SSF53448">
    <property type="entry name" value="Nucleotide-diphospho-sugar transferases"/>
    <property type="match status" value="1"/>
</dbReference>
<dbReference type="GO" id="GO:0019288">
    <property type="term" value="P:isopentenyl diphosphate biosynthetic process, methylerythritol 4-phosphate pathway"/>
    <property type="evidence" value="ECO:0007669"/>
    <property type="project" value="UniProtKB-UniRule"/>
</dbReference>
<keyword evidence="5" id="KW-1185">Reference proteome</keyword>
<proteinExistence type="inferred from homology"/>
<dbReference type="EMBL" id="QEWR01000002">
    <property type="protein sequence ID" value="PWD85026.1"/>
    <property type="molecule type" value="Genomic_DNA"/>
</dbReference>
<evidence type="ECO:0000256" key="2">
    <source>
        <dbReference type="ARBA" id="ARBA00022695"/>
    </source>
</evidence>
<feature type="site" description="Transition state stabilizer" evidence="3">
    <location>
        <position position="29"/>
    </location>
</feature>
<comment type="catalytic activity">
    <reaction evidence="3">
        <text>2-C-methyl-D-erythritol 4-phosphate + CTP + H(+) = 4-CDP-2-C-methyl-D-erythritol + diphosphate</text>
        <dbReference type="Rhea" id="RHEA:13429"/>
        <dbReference type="ChEBI" id="CHEBI:15378"/>
        <dbReference type="ChEBI" id="CHEBI:33019"/>
        <dbReference type="ChEBI" id="CHEBI:37563"/>
        <dbReference type="ChEBI" id="CHEBI:57823"/>
        <dbReference type="ChEBI" id="CHEBI:58262"/>
        <dbReference type="EC" id="2.7.7.60"/>
    </reaction>
</comment>
<dbReference type="RefSeq" id="WP_109236105.1">
    <property type="nucleotide sequence ID" value="NZ_BMXZ01000001.1"/>
</dbReference>
<dbReference type="EC" id="2.7.7.60" evidence="3"/>
<dbReference type="Pfam" id="PF01128">
    <property type="entry name" value="IspD"/>
    <property type="match status" value="1"/>
</dbReference>
<comment type="pathway">
    <text evidence="3">Isoprenoid biosynthesis; isopentenyl diphosphate biosynthesis via DXP pathway; isopentenyl diphosphate from 1-deoxy-D-xylulose 5-phosphate: step 2/6.</text>
</comment>
<evidence type="ECO:0000313" key="4">
    <source>
        <dbReference type="EMBL" id="PWD85026.1"/>
    </source>
</evidence>
<dbReference type="FunFam" id="3.90.550.10:FF:000003">
    <property type="entry name" value="2-C-methyl-D-erythritol 4-phosphate cytidylyltransferase"/>
    <property type="match status" value="1"/>
</dbReference>
<dbReference type="Gene3D" id="3.90.550.10">
    <property type="entry name" value="Spore Coat Polysaccharide Biosynthesis Protein SpsA, Chain A"/>
    <property type="match status" value="1"/>
</dbReference>
<dbReference type="PANTHER" id="PTHR32125:SF4">
    <property type="entry name" value="2-C-METHYL-D-ERYTHRITOL 4-PHOSPHATE CYTIDYLYLTRANSFERASE, CHLOROPLASTIC"/>
    <property type="match status" value="1"/>
</dbReference>
<dbReference type="InterPro" id="IPR001228">
    <property type="entry name" value="IspD"/>
</dbReference>
<organism evidence="4 5">
    <name type="scientific">Ignatzschineria indica</name>
    <dbReference type="NCBI Taxonomy" id="472583"/>
    <lineage>
        <taxon>Bacteria</taxon>
        <taxon>Pseudomonadati</taxon>
        <taxon>Pseudomonadota</taxon>
        <taxon>Gammaproteobacteria</taxon>
        <taxon>Cardiobacteriales</taxon>
        <taxon>Ignatzschineriaceae</taxon>
        <taxon>Ignatzschineria</taxon>
    </lineage>
</organism>
<feature type="site" description="Positions MEP for the nucleophilic attack" evidence="3">
    <location>
        <position position="223"/>
    </location>
</feature>
<evidence type="ECO:0000313" key="5">
    <source>
        <dbReference type="Proteomes" id="UP000244948"/>
    </source>
</evidence>
<comment type="caution">
    <text evidence="4">The sequence shown here is derived from an EMBL/GenBank/DDBJ whole genome shotgun (WGS) entry which is preliminary data.</text>
</comment>
<dbReference type="NCBIfam" id="TIGR00453">
    <property type="entry name" value="ispD"/>
    <property type="match status" value="1"/>
</dbReference>
<evidence type="ECO:0000256" key="1">
    <source>
        <dbReference type="ARBA" id="ARBA00022679"/>
    </source>
</evidence>
<reference evidence="4 5" key="1">
    <citation type="journal article" date="2018" name="Genome Announc.">
        <title>Ignatzschineria cameli sp. nov., isolated from necrotic foot tissue of dromedaries (Camelus dromedarius) and associated maggots (Wohlfahrtia species) in Dubai.</title>
        <authorList>
            <person name="Tsang C.C."/>
            <person name="Tang J.Y."/>
            <person name="Fong J.Y."/>
            <person name="Kinne J."/>
            <person name="Lee H.H."/>
            <person name="Joseph M."/>
            <person name="Jose S."/>
            <person name="Schuster R.K."/>
            <person name="Tang Y."/>
            <person name="Sivakumar S."/>
            <person name="Chen J.H."/>
            <person name="Teng J.L."/>
            <person name="Lau S.K."/>
            <person name="Wernery U."/>
            <person name="Woo P.C."/>
        </authorList>
    </citation>
    <scope>NUCLEOTIDE SEQUENCE [LARGE SCALE GENOMIC DNA]</scope>
    <source>
        <strain evidence="4 5">KCTC 22643</strain>
    </source>
</reference>
<dbReference type="InterPro" id="IPR029044">
    <property type="entry name" value="Nucleotide-diphossugar_trans"/>
</dbReference>
<accession>A0A2U2APG5</accession>
<dbReference type="PANTHER" id="PTHR32125">
    <property type="entry name" value="2-C-METHYL-D-ERYTHRITOL 4-PHOSPHATE CYTIDYLYLTRANSFERASE, CHLOROPLASTIC"/>
    <property type="match status" value="1"/>
</dbReference>
<feature type="site" description="Transition state stabilizer" evidence="3">
    <location>
        <position position="22"/>
    </location>
</feature>
<feature type="site" description="Positions MEP for the nucleophilic attack" evidence="3">
    <location>
        <position position="167"/>
    </location>
</feature>
<dbReference type="UniPathway" id="UPA00056">
    <property type="reaction ID" value="UER00093"/>
</dbReference>
<sequence>MSTQKGEQELYFIIPAAGVGSRMGSEVPKQYLKIAGESILTHTLKLFLGVAEMNGGVVALSAEDETPLAVESESLWRVEGGATRTDSVAAGLYFLKEKLSRAGKDLNKIWVAVHDAARPGLRPEELSLFLRSVLEDAPQGGAIMALPAQDTVKRVDRAGLIIETIDRDRIWLAQTPQMAPLLTLIEATERAEREGAKVTDEASLLEYNGLSPKVYRGYPHNFKVTYPEDLQLMSLYFSERRE</sequence>
<name>A0A2U2APG5_9GAMM</name>
<dbReference type="Proteomes" id="UP000244948">
    <property type="component" value="Unassembled WGS sequence"/>
</dbReference>
<dbReference type="HAMAP" id="MF_00108">
    <property type="entry name" value="IspD"/>
    <property type="match status" value="1"/>
</dbReference>
<keyword evidence="2 3" id="KW-0548">Nucleotidyltransferase</keyword>
<keyword evidence="3" id="KW-0414">Isoprene biosynthesis</keyword>
<dbReference type="GO" id="GO:0050518">
    <property type="term" value="F:2-C-methyl-D-erythritol 4-phosphate cytidylyltransferase activity"/>
    <property type="evidence" value="ECO:0007669"/>
    <property type="project" value="UniProtKB-UniRule"/>
</dbReference>
<dbReference type="AlphaFoldDB" id="A0A2U2APG5"/>
<dbReference type="InterPro" id="IPR034683">
    <property type="entry name" value="IspD/TarI"/>
</dbReference>
<dbReference type="CDD" id="cd02516">
    <property type="entry name" value="CDP-ME_synthetase"/>
    <property type="match status" value="1"/>
</dbReference>
<comment type="similarity">
    <text evidence="3">Belongs to the IspD/TarI cytidylyltransferase family. IspD subfamily.</text>
</comment>
<keyword evidence="1 3" id="KW-0808">Transferase</keyword>